<evidence type="ECO:0000313" key="1">
    <source>
        <dbReference type="EMBL" id="KKN54590.1"/>
    </source>
</evidence>
<dbReference type="AlphaFoldDB" id="A0A0F9RDI4"/>
<sequence length="76" mass="8714">MFLLHQTEPNRKKSTGQMIISISSKKNWDPGIGSIQVLGQITMKLCIIGVYKIIYQIDYLNYILLGEILDLSTWLN</sequence>
<name>A0A0F9RDI4_9ZZZZ</name>
<reference evidence="1" key="1">
    <citation type="journal article" date="2015" name="Nature">
        <title>Complex archaea that bridge the gap between prokaryotes and eukaryotes.</title>
        <authorList>
            <person name="Spang A."/>
            <person name="Saw J.H."/>
            <person name="Jorgensen S.L."/>
            <person name="Zaremba-Niedzwiedzka K."/>
            <person name="Martijn J."/>
            <person name="Lind A.E."/>
            <person name="van Eijk R."/>
            <person name="Schleper C."/>
            <person name="Guy L."/>
            <person name="Ettema T.J."/>
        </authorList>
    </citation>
    <scope>NUCLEOTIDE SEQUENCE</scope>
</reference>
<proteinExistence type="predicted"/>
<accession>A0A0F9RDI4</accession>
<protein>
    <submittedName>
        <fullName evidence="1">Uncharacterized protein</fullName>
    </submittedName>
</protein>
<comment type="caution">
    <text evidence="1">The sequence shown here is derived from an EMBL/GenBank/DDBJ whole genome shotgun (WGS) entry which is preliminary data.</text>
</comment>
<gene>
    <name evidence="1" type="ORF">LCGC14_0590890</name>
</gene>
<dbReference type="EMBL" id="LAZR01000922">
    <property type="protein sequence ID" value="KKN54590.1"/>
    <property type="molecule type" value="Genomic_DNA"/>
</dbReference>
<organism evidence="1">
    <name type="scientific">marine sediment metagenome</name>
    <dbReference type="NCBI Taxonomy" id="412755"/>
    <lineage>
        <taxon>unclassified sequences</taxon>
        <taxon>metagenomes</taxon>
        <taxon>ecological metagenomes</taxon>
    </lineage>
</organism>